<feature type="signal peptide" evidence="1">
    <location>
        <begin position="1"/>
        <end position="20"/>
    </location>
</feature>
<dbReference type="OrthoDB" id="7226379at2"/>
<dbReference type="RefSeq" id="WP_151005414.1">
    <property type="nucleotide sequence ID" value="NZ_BPQY01000415.1"/>
</dbReference>
<reference evidence="2 3" key="1">
    <citation type="submission" date="2019-09" db="EMBL/GenBank/DDBJ databases">
        <title>YIM 48816 draft genome.</title>
        <authorList>
            <person name="Jiang L."/>
        </authorList>
    </citation>
    <scope>NUCLEOTIDE SEQUENCE [LARGE SCALE GENOMIC DNA]</scope>
    <source>
        <strain evidence="2 3">YIM 48816</strain>
    </source>
</reference>
<sequence length="140" mass="15113">MKRFAALALLFLVEPSGASAQSADNYLQVCTKSDFACEGAQLRFKNSFPKALAGDLPAQRDVSSCLTNGCDDAVRRDRVLGCAWRLMITRSVAYAADLTDAGFFSANCTGSVTDVEVAKMKQQAGGLFRTIYQKPMPEAD</sequence>
<evidence type="ECO:0000313" key="2">
    <source>
        <dbReference type="EMBL" id="KAB1070183.1"/>
    </source>
</evidence>
<gene>
    <name evidence="2" type="ORF">F6X53_30415</name>
</gene>
<dbReference type="Proteomes" id="UP000474159">
    <property type="component" value="Unassembled WGS sequence"/>
</dbReference>
<evidence type="ECO:0000256" key="1">
    <source>
        <dbReference type="SAM" id="SignalP"/>
    </source>
</evidence>
<evidence type="ECO:0000313" key="3">
    <source>
        <dbReference type="Proteomes" id="UP000474159"/>
    </source>
</evidence>
<keyword evidence="3" id="KW-1185">Reference proteome</keyword>
<proteinExistence type="predicted"/>
<dbReference type="AlphaFoldDB" id="A0A6L3SNY7"/>
<name>A0A6L3SNY7_9HYPH</name>
<comment type="caution">
    <text evidence="2">The sequence shown here is derived from an EMBL/GenBank/DDBJ whole genome shotgun (WGS) entry which is preliminary data.</text>
</comment>
<protein>
    <submittedName>
        <fullName evidence="2">Uncharacterized protein</fullName>
    </submittedName>
</protein>
<accession>A0A6L3SNY7</accession>
<organism evidence="2 3">
    <name type="scientific">Methylobacterium soli</name>
    <dbReference type="NCBI Taxonomy" id="553447"/>
    <lineage>
        <taxon>Bacteria</taxon>
        <taxon>Pseudomonadati</taxon>
        <taxon>Pseudomonadota</taxon>
        <taxon>Alphaproteobacteria</taxon>
        <taxon>Hyphomicrobiales</taxon>
        <taxon>Methylobacteriaceae</taxon>
        <taxon>Methylobacterium</taxon>
    </lineage>
</organism>
<keyword evidence="1" id="KW-0732">Signal</keyword>
<feature type="chain" id="PRO_5026850920" evidence="1">
    <location>
        <begin position="21"/>
        <end position="140"/>
    </location>
</feature>
<dbReference type="EMBL" id="VZZK01000067">
    <property type="protein sequence ID" value="KAB1070183.1"/>
    <property type="molecule type" value="Genomic_DNA"/>
</dbReference>